<keyword evidence="6 14" id="KW-0132">Cell division</keyword>
<evidence type="ECO:0000256" key="8">
    <source>
        <dbReference type="ARBA" id="ARBA00022840"/>
    </source>
</evidence>
<dbReference type="UniPathway" id="UPA00219"/>
<evidence type="ECO:0000256" key="9">
    <source>
        <dbReference type="ARBA" id="ARBA00022960"/>
    </source>
</evidence>
<proteinExistence type="inferred from homology"/>
<dbReference type="Pfam" id="PF02875">
    <property type="entry name" value="Mur_ligase_C"/>
    <property type="match status" value="1"/>
</dbReference>
<evidence type="ECO:0000259" key="17">
    <source>
        <dbReference type="Pfam" id="PF02875"/>
    </source>
</evidence>
<evidence type="ECO:0000313" key="19">
    <source>
        <dbReference type="EMBL" id="AQQ10111.1"/>
    </source>
</evidence>
<dbReference type="EMBL" id="CP019633">
    <property type="protein sequence ID" value="AQQ10111.1"/>
    <property type="molecule type" value="Genomic_DNA"/>
</dbReference>
<evidence type="ECO:0000256" key="14">
    <source>
        <dbReference type="HAMAP-Rule" id="MF_00046"/>
    </source>
</evidence>
<dbReference type="GO" id="GO:0051301">
    <property type="term" value="P:cell division"/>
    <property type="evidence" value="ECO:0007669"/>
    <property type="project" value="UniProtKB-KW"/>
</dbReference>
<organism evidence="19 20">
    <name type="scientific">Sedimentisphaera cyanobacteriorum</name>
    <dbReference type="NCBI Taxonomy" id="1940790"/>
    <lineage>
        <taxon>Bacteria</taxon>
        <taxon>Pseudomonadati</taxon>
        <taxon>Planctomycetota</taxon>
        <taxon>Phycisphaerae</taxon>
        <taxon>Sedimentisphaerales</taxon>
        <taxon>Sedimentisphaeraceae</taxon>
        <taxon>Sedimentisphaera</taxon>
    </lineage>
</organism>
<dbReference type="NCBIfam" id="TIGR01082">
    <property type="entry name" value="murC"/>
    <property type="match status" value="1"/>
</dbReference>
<feature type="transmembrane region" description="Helical" evidence="15">
    <location>
        <begin position="9"/>
        <end position="27"/>
    </location>
</feature>
<dbReference type="GO" id="GO:0071555">
    <property type="term" value="P:cell wall organization"/>
    <property type="evidence" value="ECO:0007669"/>
    <property type="project" value="UniProtKB-KW"/>
</dbReference>
<keyword evidence="7 14" id="KW-0547">Nucleotide-binding</keyword>
<feature type="domain" description="Mur ligase central" evidence="18">
    <location>
        <begin position="115"/>
        <end position="302"/>
    </location>
</feature>
<dbReference type="PANTHER" id="PTHR43445">
    <property type="entry name" value="UDP-N-ACETYLMURAMATE--L-ALANINE LIGASE-RELATED"/>
    <property type="match status" value="1"/>
</dbReference>
<dbReference type="InterPro" id="IPR005758">
    <property type="entry name" value="UDP-N-AcMur_Ala_ligase_MurC"/>
</dbReference>
<keyword evidence="5 14" id="KW-0436">Ligase</keyword>
<dbReference type="Gene3D" id="3.40.1190.10">
    <property type="entry name" value="Mur-like, catalytic domain"/>
    <property type="match status" value="1"/>
</dbReference>
<dbReference type="EC" id="6.3.2.8" evidence="3 14"/>
<keyword evidence="11 14" id="KW-0131">Cell cycle</keyword>
<sequence length="474" mass="52486">MKSFAGKKYYFVGAGGIGMSGLAMVLLRSGAEIYGSDRQGGFVIEKLNSLGADIKIGHMKEWLQAAGEMDAVVISAAVGSDNPELKYAKEKGFRVLKYAQMLGQIVDQHKGIAFAGTHGKSSTSGWAAFMLSRLEYSPNYIVGADIKQLEGSSGVGKGNDFIVEACEYDRSFINIRPETAVITNIDLDHLDYYRDIDDIIGAFSEFLAGVKPGGKIILNADDRYYKPLLESYYERMKSFGREPADIITYGIEANADYKASGLKLEDGTYSFELCYDGYPTGRIHIELPGVHNVYNCLAAIAALGSQGVETEGLIRTAGLFEGIDRRLMVLAERQGIKLIDDYAHHPTEIRASLAAVRQMYRPQRIVCVFQPHQYSRTRFFMDDFAQSFELSDLVIVPEIYFVRDTLESTKQVSSQDLVAKIKEKGSEAVFIDSFTGILSYLKENINSGDVVITMGAGDIWKVAEDYIKWLRTGS</sequence>
<dbReference type="STRING" id="1940790.L21SP3_01937"/>
<dbReference type="Proteomes" id="UP000188273">
    <property type="component" value="Chromosome"/>
</dbReference>
<keyword evidence="15" id="KW-0812">Transmembrane</keyword>
<evidence type="ECO:0000256" key="1">
    <source>
        <dbReference type="ARBA" id="ARBA00004496"/>
    </source>
</evidence>
<keyword evidence="20" id="KW-1185">Reference proteome</keyword>
<accession>A0A1Q2HS02</accession>
<dbReference type="InterPro" id="IPR013221">
    <property type="entry name" value="Mur_ligase_cen"/>
</dbReference>
<evidence type="ECO:0000256" key="15">
    <source>
        <dbReference type="SAM" id="Phobius"/>
    </source>
</evidence>
<dbReference type="RefSeq" id="WP_077541017.1">
    <property type="nucleotide sequence ID" value="NZ_CP019633.1"/>
</dbReference>
<evidence type="ECO:0000256" key="13">
    <source>
        <dbReference type="ARBA" id="ARBA00047833"/>
    </source>
</evidence>
<comment type="subcellular location">
    <subcellularLocation>
        <location evidence="1 14">Cytoplasm</location>
    </subcellularLocation>
</comment>
<dbReference type="SUPFAM" id="SSF53623">
    <property type="entry name" value="MurD-like peptide ligases, catalytic domain"/>
    <property type="match status" value="1"/>
</dbReference>
<keyword evidence="15" id="KW-1133">Transmembrane helix</keyword>
<dbReference type="Pfam" id="PF01225">
    <property type="entry name" value="Mur_ligase"/>
    <property type="match status" value="1"/>
</dbReference>
<dbReference type="InterPro" id="IPR036615">
    <property type="entry name" value="Mur_ligase_C_dom_sf"/>
</dbReference>
<evidence type="ECO:0000256" key="10">
    <source>
        <dbReference type="ARBA" id="ARBA00022984"/>
    </source>
</evidence>
<keyword evidence="9 14" id="KW-0133">Cell shape</keyword>
<feature type="domain" description="Mur ligase C-terminal" evidence="17">
    <location>
        <begin position="325"/>
        <end position="457"/>
    </location>
</feature>
<dbReference type="HAMAP" id="MF_00046">
    <property type="entry name" value="MurC"/>
    <property type="match status" value="1"/>
</dbReference>
<evidence type="ECO:0000256" key="11">
    <source>
        <dbReference type="ARBA" id="ARBA00023306"/>
    </source>
</evidence>
<protein>
    <recommendedName>
        <fullName evidence="3 14">UDP-N-acetylmuramate--L-alanine ligase</fullName>
        <ecNumber evidence="3 14">6.3.2.8</ecNumber>
    </recommendedName>
    <alternativeName>
        <fullName evidence="14">UDP-N-acetylmuramoyl-L-alanine synthetase</fullName>
    </alternativeName>
</protein>
<evidence type="ECO:0000256" key="12">
    <source>
        <dbReference type="ARBA" id="ARBA00023316"/>
    </source>
</evidence>
<comment type="catalytic activity">
    <reaction evidence="13 14">
        <text>UDP-N-acetyl-alpha-D-muramate + L-alanine + ATP = UDP-N-acetyl-alpha-D-muramoyl-L-alanine + ADP + phosphate + H(+)</text>
        <dbReference type="Rhea" id="RHEA:23372"/>
        <dbReference type="ChEBI" id="CHEBI:15378"/>
        <dbReference type="ChEBI" id="CHEBI:30616"/>
        <dbReference type="ChEBI" id="CHEBI:43474"/>
        <dbReference type="ChEBI" id="CHEBI:57972"/>
        <dbReference type="ChEBI" id="CHEBI:70757"/>
        <dbReference type="ChEBI" id="CHEBI:83898"/>
        <dbReference type="ChEBI" id="CHEBI:456216"/>
        <dbReference type="EC" id="6.3.2.8"/>
    </reaction>
</comment>
<evidence type="ECO:0000313" key="20">
    <source>
        <dbReference type="Proteomes" id="UP000188273"/>
    </source>
</evidence>
<dbReference type="Pfam" id="PF08245">
    <property type="entry name" value="Mur_ligase_M"/>
    <property type="match status" value="1"/>
</dbReference>
<dbReference type="SUPFAM" id="SSF51984">
    <property type="entry name" value="MurCD N-terminal domain"/>
    <property type="match status" value="1"/>
</dbReference>
<comment type="function">
    <text evidence="14">Cell wall formation.</text>
</comment>
<evidence type="ECO:0000259" key="16">
    <source>
        <dbReference type="Pfam" id="PF01225"/>
    </source>
</evidence>
<dbReference type="GO" id="GO:0008360">
    <property type="term" value="P:regulation of cell shape"/>
    <property type="evidence" value="ECO:0007669"/>
    <property type="project" value="UniProtKB-KW"/>
</dbReference>
<reference evidence="20" key="1">
    <citation type="submission" date="2017-02" db="EMBL/GenBank/DDBJ databases">
        <title>Comparative genomics and description of representatives of a novel lineage of planctomycetes thriving in anoxic sediments.</title>
        <authorList>
            <person name="Spring S."/>
            <person name="Bunk B."/>
            <person name="Sproer C."/>
            <person name="Klenk H.-P."/>
        </authorList>
    </citation>
    <scope>NUCLEOTIDE SEQUENCE [LARGE SCALE GENOMIC DNA]</scope>
    <source>
        <strain evidence="20">L21-RPul-D3</strain>
    </source>
</reference>
<dbReference type="SUPFAM" id="SSF53244">
    <property type="entry name" value="MurD-like peptide ligases, peptide-binding domain"/>
    <property type="match status" value="1"/>
</dbReference>
<evidence type="ECO:0000256" key="6">
    <source>
        <dbReference type="ARBA" id="ARBA00022618"/>
    </source>
</evidence>
<dbReference type="InterPro" id="IPR050061">
    <property type="entry name" value="MurCDEF_pg_biosynth"/>
</dbReference>
<evidence type="ECO:0000256" key="2">
    <source>
        <dbReference type="ARBA" id="ARBA00004752"/>
    </source>
</evidence>
<evidence type="ECO:0000256" key="3">
    <source>
        <dbReference type="ARBA" id="ARBA00012211"/>
    </source>
</evidence>
<dbReference type="InterPro" id="IPR000713">
    <property type="entry name" value="Mur_ligase_N"/>
</dbReference>
<dbReference type="GO" id="GO:0005524">
    <property type="term" value="F:ATP binding"/>
    <property type="evidence" value="ECO:0007669"/>
    <property type="project" value="UniProtKB-UniRule"/>
</dbReference>
<dbReference type="GO" id="GO:0009252">
    <property type="term" value="P:peptidoglycan biosynthetic process"/>
    <property type="evidence" value="ECO:0007669"/>
    <property type="project" value="UniProtKB-UniRule"/>
</dbReference>
<feature type="domain" description="Mur ligase N-terminal catalytic" evidence="16">
    <location>
        <begin position="8"/>
        <end position="109"/>
    </location>
</feature>
<comment type="pathway">
    <text evidence="2 14">Cell wall biogenesis; peptidoglycan biosynthesis.</text>
</comment>
<keyword evidence="4 14" id="KW-0963">Cytoplasm</keyword>
<keyword evidence="8 14" id="KW-0067">ATP-binding</keyword>
<evidence type="ECO:0000256" key="5">
    <source>
        <dbReference type="ARBA" id="ARBA00022598"/>
    </source>
</evidence>
<dbReference type="Gene3D" id="3.90.190.20">
    <property type="entry name" value="Mur ligase, C-terminal domain"/>
    <property type="match status" value="1"/>
</dbReference>
<comment type="similarity">
    <text evidence="14">Belongs to the MurCDEF family.</text>
</comment>
<evidence type="ECO:0000259" key="18">
    <source>
        <dbReference type="Pfam" id="PF08245"/>
    </source>
</evidence>
<dbReference type="PANTHER" id="PTHR43445:SF3">
    <property type="entry name" value="UDP-N-ACETYLMURAMATE--L-ALANINE LIGASE"/>
    <property type="match status" value="1"/>
</dbReference>
<keyword evidence="15" id="KW-0472">Membrane</keyword>
<keyword evidence="10 14" id="KW-0573">Peptidoglycan synthesis</keyword>
<gene>
    <name evidence="14 19" type="primary">murC</name>
    <name evidence="19" type="ORF">L21SP3_01937</name>
</gene>
<dbReference type="InterPro" id="IPR036565">
    <property type="entry name" value="Mur-like_cat_sf"/>
</dbReference>
<dbReference type="OrthoDB" id="9804126at2"/>
<name>A0A1Q2HS02_9BACT</name>
<evidence type="ECO:0000256" key="4">
    <source>
        <dbReference type="ARBA" id="ARBA00022490"/>
    </source>
</evidence>
<dbReference type="InterPro" id="IPR004101">
    <property type="entry name" value="Mur_ligase_C"/>
</dbReference>
<keyword evidence="12 14" id="KW-0961">Cell wall biogenesis/degradation</keyword>
<dbReference type="Gene3D" id="3.40.50.720">
    <property type="entry name" value="NAD(P)-binding Rossmann-like Domain"/>
    <property type="match status" value="1"/>
</dbReference>
<dbReference type="GO" id="GO:0005737">
    <property type="term" value="C:cytoplasm"/>
    <property type="evidence" value="ECO:0007669"/>
    <property type="project" value="UniProtKB-SubCell"/>
</dbReference>
<dbReference type="GO" id="GO:0008763">
    <property type="term" value="F:UDP-N-acetylmuramate-L-alanine ligase activity"/>
    <property type="evidence" value="ECO:0007669"/>
    <property type="project" value="UniProtKB-UniRule"/>
</dbReference>
<dbReference type="KEGG" id="pbu:L21SP3_01937"/>
<feature type="binding site" evidence="14">
    <location>
        <begin position="116"/>
        <end position="122"/>
    </location>
    <ligand>
        <name>ATP</name>
        <dbReference type="ChEBI" id="CHEBI:30616"/>
    </ligand>
</feature>
<dbReference type="AlphaFoldDB" id="A0A1Q2HS02"/>
<evidence type="ECO:0000256" key="7">
    <source>
        <dbReference type="ARBA" id="ARBA00022741"/>
    </source>
</evidence>